<keyword evidence="7 11" id="KW-0594">Phospholipid biosynthesis</keyword>
<gene>
    <name evidence="11" type="primary">psd</name>
    <name evidence="13" type="ORF">SAMN05444280_102171</name>
</gene>
<evidence type="ECO:0000256" key="11">
    <source>
        <dbReference type="HAMAP-Rule" id="MF_00664"/>
    </source>
</evidence>
<dbReference type="GO" id="GO:0005886">
    <property type="term" value="C:plasma membrane"/>
    <property type="evidence" value="ECO:0007669"/>
    <property type="project" value="UniProtKB-SubCell"/>
</dbReference>
<dbReference type="HAMAP" id="MF_00664">
    <property type="entry name" value="PS_decarb_PSD_A"/>
    <property type="match status" value="1"/>
</dbReference>
<evidence type="ECO:0000256" key="3">
    <source>
        <dbReference type="ARBA" id="ARBA00022793"/>
    </source>
</evidence>
<evidence type="ECO:0000256" key="10">
    <source>
        <dbReference type="ARBA" id="ARBA00023317"/>
    </source>
</evidence>
<reference evidence="13 14" key="1">
    <citation type="submission" date="2016-11" db="EMBL/GenBank/DDBJ databases">
        <authorList>
            <person name="Jaros S."/>
            <person name="Januszkiewicz K."/>
            <person name="Wedrychowicz H."/>
        </authorList>
    </citation>
    <scope>NUCLEOTIDE SEQUENCE [LARGE SCALE GENOMIC DNA]</scope>
    <source>
        <strain evidence="13 14">DSM 27063</strain>
    </source>
</reference>
<feature type="chain" id="PRO_5023336194" description="Phosphatidylserine decarboxylase beta chain" evidence="11">
    <location>
        <begin position="1"/>
        <end position="186"/>
    </location>
</feature>
<dbReference type="GO" id="GO:0004609">
    <property type="term" value="F:phosphatidylserine decarboxylase activity"/>
    <property type="evidence" value="ECO:0007669"/>
    <property type="project" value="UniProtKB-UniRule"/>
</dbReference>
<comment type="catalytic activity">
    <reaction evidence="11">
        <text>a 1,2-diacyl-sn-glycero-3-phospho-L-serine + H(+) = a 1,2-diacyl-sn-glycero-3-phosphoethanolamine + CO2</text>
        <dbReference type="Rhea" id="RHEA:20828"/>
        <dbReference type="ChEBI" id="CHEBI:15378"/>
        <dbReference type="ChEBI" id="CHEBI:16526"/>
        <dbReference type="ChEBI" id="CHEBI:57262"/>
        <dbReference type="ChEBI" id="CHEBI:64612"/>
        <dbReference type="EC" id="4.1.1.65"/>
    </reaction>
</comment>
<evidence type="ECO:0000256" key="7">
    <source>
        <dbReference type="ARBA" id="ARBA00023209"/>
    </source>
</evidence>
<keyword evidence="12" id="KW-0812">Transmembrane</keyword>
<dbReference type="Pfam" id="PF02666">
    <property type="entry name" value="PS_Dcarbxylase"/>
    <property type="match status" value="1"/>
</dbReference>
<dbReference type="STRING" id="1168035.SAMN05444280_102171"/>
<comment type="function">
    <text evidence="11">Catalyzes the formation of phosphatidylethanolamine (PtdEtn) from phosphatidylserine (PtdSer).</text>
</comment>
<dbReference type="UniPathway" id="UPA00558">
    <property type="reaction ID" value="UER00616"/>
</dbReference>
<name>A0A1M6BDM9_9BACT</name>
<keyword evidence="8 11" id="KW-0456">Lyase</keyword>
<organism evidence="13 14">
    <name type="scientific">Tangfeifania diversioriginum</name>
    <dbReference type="NCBI Taxonomy" id="1168035"/>
    <lineage>
        <taxon>Bacteria</taxon>
        <taxon>Pseudomonadati</taxon>
        <taxon>Bacteroidota</taxon>
        <taxon>Bacteroidia</taxon>
        <taxon>Marinilabiliales</taxon>
        <taxon>Prolixibacteraceae</taxon>
        <taxon>Tangfeifania</taxon>
    </lineage>
</organism>
<evidence type="ECO:0000313" key="13">
    <source>
        <dbReference type="EMBL" id="SHI46543.1"/>
    </source>
</evidence>
<keyword evidence="2 11" id="KW-0444">Lipid biosynthesis</keyword>
<feature type="transmembrane region" description="Helical" evidence="12">
    <location>
        <begin position="12"/>
        <end position="29"/>
    </location>
</feature>
<dbReference type="GO" id="GO:0006646">
    <property type="term" value="P:phosphatidylethanolamine biosynthetic process"/>
    <property type="evidence" value="ECO:0007669"/>
    <property type="project" value="UniProtKB-UniRule"/>
</dbReference>
<keyword evidence="1 11" id="KW-1003">Cell membrane</keyword>
<evidence type="ECO:0000313" key="14">
    <source>
        <dbReference type="Proteomes" id="UP000184050"/>
    </source>
</evidence>
<keyword evidence="9 11" id="KW-1208">Phospholipid metabolism</keyword>
<comment type="pathway">
    <text evidence="11">Phospholipid metabolism; phosphatidylethanolamine biosynthesis; phosphatidylethanolamine from CDP-diacylglycerol: step 2/2.</text>
</comment>
<comment type="PTM">
    <text evidence="11">Is synthesized initially as an inactive proenzyme. Formation of the active enzyme involves a self-maturation process in which the active site pyruvoyl group is generated from an internal serine residue via an autocatalytic post-translational modification. Two non-identical subunits are generated from the proenzyme in this reaction, and the pyruvate is formed at the N-terminus of the alpha chain, which is derived from the carboxyl end of the proenzyme. The post-translation cleavage follows an unusual pathway, termed non-hydrolytic serinolysis, in which the side chain hydroxyl group of the serine supplies its oxygen atom to form the C-terminus of the beta chain, while the remainder of the serine residue undergoes an oxidative deamination to produce ammonia and the pyruvoyl prosthetic group on the alpha chain.</text>
</comment>
<proteinExistence type="inferred from homology"/>
<evidence type="ECO:0000256" key="2">
    <source>
        <dbReference type="ARBA" id="ARBA00022516"/>
    </source>
</evidence>
<dbReference type="EMBL" id="FQZE01000002">
    <property type="protein sequence ID" value="SHI46543.1"/>
    <property type="molecule type" value="Genomic_DNA"/>
</dbReference>
<keyword evidence="4 11" id="KW-0443">Lipid metabolism</keyword>
<feature type="chain" id="PRO_5023336195" description="Phosphatidylserine decarboxylase alpha chain" evidence="11">
    <location>
        <begin position="187"/>
        <end position="218"/>
    </location>
</feature>
<evidence type="ECO:0000256" key="4">
    <source>
        <dbReference type="ARBA" id="ARBA00023098"/>
    </source>
</evidence>
<evidence type="ECO:0000256" key="8">
    <source>
        <dbReference type="ARBA" id="ARBA00023239"/>
    </source>
</evidence>
<keyword evidence="5 11" id="KW-0472">Membrane</keyword>
<dbReference type="Proteomes" id="UP000184050">
    <property type="component" value="Unassembled WGS sequence"/>
</dbReference>
<keyword evidence="6 11" id="KW-0865">Zymogen</keyword>
<dbReference type="NCBIfam" id="NF003678">
    <property type="entry name" value="PRK05305.1-2"/>
    <property type="match status" value="1"/>
</dbReference>
<dbReference type="PANTHER" id="PTHR35809:SF1">
    <property type="entry name" value="ARCHAETIDYLSERINE DECARBOXYLASE PROENZYME-RELATED"/>
    <property type="match status" value="1"/>
</dbReference>
<protein>
    <recommendedName>
        <fullName evidence="11">Phosphatidylserine decarboxylase proenzyme</fullName>
        <ecNumber evidence="11">4.1.1.65</ecNumber>
    </recommendedName>
    <component>
        <recommendedName>
            <fullName evidence="11">Phosphatidylserine decarboxylase alpha chain</fullName>
        </recommendedName>
    </component>
    <component>
        <recommendedName>
            <fullName evidence="11">Phosphatidylserine decarboxylase beta chain</fullName>
        </recommendedName>
    </component>
</protein>
<evidence type="ECO:0000256" key="12">
    <source>
        <dbReference type="SAM" id="Phobius"/>
    </source>
</evidence>
<dbReference type="OrthoDB" id="9790893at2"/>
<comment type="similarity">
    <text evidence="11">Belongs to the phosphatidylserine decarboxylase family. PSD-A subfamily.</text>
</comment>
<dbReference type="PANTHER" id="PTHR35809">
    <property type="entry name" value="ARCHAETIDYLSERINE DECARBOXYLASE PROENZYME-RELATED"/>
    <property type="match status" value="1"/>
</dbReference>
<keyword evidence="14" id="KW-1185">Reference proteome</keyword>
<dbReference type="InterPro" id="IPR003817">
    <property type="entry name" value="PS_Dcarbxylase"/>
</dbReference>
<comment type="subcellular location">
    <subcellularLocation>
        <location evidence="11">Cell membrane</location>
        <topology evidence="11">Peripheral membrane protein</topology>
    </subcellularLocation>
</comment>
<keyword evidence="12" id="KW-1133">Transmembrane helix</keyword>
<feature type="transmembrane region" description="Helical" evidence="12">
    <location>
        <begin position="35"/>
        <end position="53"/>
    </location>
</feature>
<comment type="cofactor">
    <cofactor evidence="11">
        <name>pyruvate</name>
        <dbReference type="ChEBI" id="CHEBI:15361"/>
    </cofactor>
    <text evidence="11">Binds 1 pyruvoyl group covalently per subunit.</text>
</comment>
<comment type="subunit">
    <text evidence="11">Heterodimer of a large membrane-associated beta subunit and a small pyruvoyl-containing alpha subunit.</text>
</comment>
<keyword evidence="10 11" id="KW-0670">Pyruvate</keyword>
<feature type="active site" description="Schiff-base intermediate with substrate; via pyruvic acid" evidence="11">
    <location>
        <position position="187"/>
    </location>
</feature>
<sequence length="218" mass="25086">MQIHQEGRKIIPIAFFFLAVIDAIIYILLRDYTVFYFLMGASLLLAVLIIFFFREPFREIEKNENHVLAPADGEIVEILKVRENEYFKEERLMISIFMTVFNVHQNRVPVAGDIVYQKHFKGAYYPAFVKKSSEKNERCSTVFKMDGGTEVLSRQIAGTIAQRIVTYKKLGDKAEQGEEYGFIRFGSRVDLFLPVDTKVNVKLHQLTVGGQTVIASFE</sequence>
<dbReference type="InterPro" id="IPR033175">
    <property type="entry name" value="PSD-A"/>
</dbReference>
<evidence type="ECO:0000256" key="9">
    <source>
        <dbReference type="ARBA" id="ARBA00023264"/>
    </source>
</evidence>
<dbReference type="RefSeq" id="WP_073164816.1">
    <property type="nucleotide sequence ID" value="NZ_FQZE01000002.1"/>
</dbReference>
<dbReference type="EC" id="4.1.1.65" evidence="11"/>
<dbReference type="AlphaFoldDB" id="A0A1M6BDM9"/>
<evidence type="ECO:0000256" key="5">
    <source>
        <dbReference type="ARBA" id="ARBA00023136"/>
    </source>
</evidence>
<evidence type="ECO:0000256" key="1">
    <source>
        <dbReference type="ARBA" id="ARBA00022475"/>
    </source>
</evidence>
<accession>A0A1M6BDM9</accession>
<evidence type="ECO:0000256" key="6">
    <source>
        <dbReference type="ARBA" id="ARBA00023145"/>
    </source>
</evidence>
<feature type="site" description="Cleavage (non-hydrolytic); by autocatalysis" evidence="11">
    <location>
        <begin position="186"/>
        <end position="187"/>
    </location>
</feature>
<feature type="modified residue" description="Pyruvic acid (Ser); by autocatalysis" evidence="11">
    <location>
        <position position="187"/>
    </location>
</feature>
<keyword evidence="3 11" id="KW-0210">Decarboxylase</keyword>